<proteinExistence type="predicted"/>
<evidence type="ECO:0000313" key="2">
    <source>
        <dbReference type="Proteomes" id="UP000626697"/>
    </source>
</evidence>
<comment type="caution">
    <text evidence="1">The sequence shown here is derived from an EMBL/GenBank/DDBJ whole genome shotgun (WGS) entry which is preliminary data.</text>
</comment>
<dbReference type="RefSeq" id="WP_182503597.1">
    <property type="nucleotide sequence ID" value="NZ_JACJHX010000015.1"/>
</dbReference>
<dbReference type="EMBL" id="JACJHX010000015">
    <property type="protein sequence ID" value="MBA9028518.1"/>
    <property type="molecule type" value="Genomic_DNA"/>
</dbReference>
<gene>
    <name evidence="1" type="ORF">HNP81_003838</name>
</gene>
<accession>A0ABR6CU05</accession>
<name>A0ABR6CU05_9BACI</name>
<protein>
    <submittedName>
        <fullName evidence="1">Uncharacterized protein</fullName>
    </submittedName>
</protein>
<organism evidence="1 2">
    <name type="scientific">Peribacillus huizhouensis</name>
    <dbReference type="NCBI Taxonomy" id="1501239"/>
    <lineage>
        <taxon>Bacteria</taxon>
        <taxon>Bacillati</taxon>
        <taxon>Bacillota</taxon>
        <taxon>Bacilli</taxon>
        <taxon>Bacillales</taxon>
        <taxon>Bacillaceae</taxon>
        <taxon>Peribacillus</taxon>
    </lineage>
</organism>
<reference evidence="1 2" key="1">
    <citation type="submission" date="2020-08" db="EMBL/GenBank/DDBJ databases">
        <title>Genomic Encyclopedia of Type Strains, Phase IV (KMG-IV): sequencing the most valuable type-strain genomes for metagenomic binning, comparative biology and taxonomic classification.</title>
        <authorList>
            <person name="Goeker M."/>
        </authorList>
    </citation>
    <scope>NUCLEOTIDE SEQUENCE [LARGE SCALE GENOMIC DNA]</scope>
    <source>
        <strain evidence="1 2">DSM 105481</strain>
    </source>
</reference>
<keyword evidence="2" id="KW-1185">Reference proteome</keyword>
<sequence length="86" mass="10610">MNEIQEQIINKTDLHFFRYCQEQFGINRGVYNTIEQWFYNKEVQEIAYRRKFVLRFLKHVYGDEKGSGKFLDEGLVSRLHKFWKKE</sequence>
<evidence type="ECO:0000313" key="1">
    <source>
        <dbReference type="EMBL" id="MBA9028518.1"/>
    </source>
</evidence>
<dbReference type="Proteomes" id="UP000626697">
    <property type="component" value="Unassembled WGS sequence"/>
</dbReference>